<evidence type="ECO:0000256" key="1">
    <source>
        <dbReference type="ARBA" id="ARBA00022737"/>
    </source>
</evidence>
<evidence type="ECO:0000256" key="3">
    <source>
        <dbReference type="PROSITE-ProRule" id="PRU00176"/>
    </source>
</evidence>
<dbReference type="PROSITE" id="PS50102">
    <property type="entry name" value="RRM"/>
    <property type="match status" value="2"/>
</dbReference>
<keyword evidence="1" id="KW-0677">Repeat</keyword>
<dbReference type="PANTHER" id="PTHR23236:SF119">
    <property type="entry name" value="NUCLEAR RNA-BINDING PROTEIN SART-3"/>
    <property type="match status" value="1"/>
</dbReference>
<reference evidence="6" key="1">
    <citation type="journal article" date="2021" name="Nat. Commun.">
        <title>Genetic determinants of endophytism in the Arabidopsis root mycobiome.</title>
        <authorList>
            <person name="Mesny F."/>
            <person name="Miyauchi S."/>
            <person name="Thiergart T."/>
            <person name="Pickel B."/>
            <person name="Atanasova L."/>
            <person name="Karlsson M."/>
            <person name="Huettel B."/>
            <person name="Barry K.W."/>
            <person name="Haridas S."/>
            <person name="Chen C."/>
            <person name="Bauer D."/>
            <person name="Andreopoulos W."/>
            <person name="Pangilinan J."/>
            <person name="LaButti K."/>
            <person name="Riley R."/>
            <person name="Lipzen A."/>
            <person name="Clum A."/>
            <person name="Drula E."/>
            <person name="Henrissat B."/>
            <person name="Kohler A."/>
            <person name="Grigoriev I.V."/>
            <person name="Martin F.M."/>
            <person name="Hacquard S."/>
        </authorList>
    </citation>
    <scope>NUCLEOTIDE SEQUENCE</scope>
    <source>
        <strain evidence="6">MPI-CAGE-AT-0016</strain>
    </source>
</reference>
<feature type="domain" description="RRM" evidence="5">
    <location>
        <begin position="124"/>
        <end position="197"/>
    </location>
</feature>
<dbReference type="CDD" id="cd00590">
    <property type="entry name" value="RRM_SF"/>
    <property type="match status" value="1"/>
</dbReference>
<evidence type="ECO:0000259" key="5">
    <source>
        <dbReference type="PROSITE" id="PS50102"/>
    </source>
</evidence>
<comment type="caution">
    <text evidence="6">The sequence shown here is derived from an EMBL/GenBank/DDBJ whole genome shotgun (WGS) entry which is preliminary data.</text>
</comment>
<sequence>MFTIRHAAARAVAIASRRAPLAQTTTISRQFSIAAPRAFARTWIVRDQERPLEPLEETTKPGVESGVTLESEAKLAEALENPAPGTTEAEVKPAAEAHESFSPVALSPEEKQARTAAINDEKKRTLFVQNISWDVTEESIREDFASFGEIDTIFRAGGRATWCMITFAKAEAMHEAAEQVNGTFWHGRRITAVPRRADEEKREPRQNKFQRRERTTKAPTPYLYVGNMPYDISDSELTGLFDSVENATGVRIATDPSTGMPRGYAHIDFRSVADAEKAFETFSQVKIRERQLIVDYAEKREQSKRRPPVNRSRSEDWSKRD</sequence>
<evidence type="ECO:0000313" key="6">
    <source>
        <dbReference type="EMBL" id="KAH7359388.1"/>
    </source>
</evidence>
<keyword evidence="7" id="KW-1185">Reference proteome</keyword>
<dbReference type="Pfam" id="PF00076">
    <property type="entry name" value="RRM_1"/>
    <property type="match status" value="2"/>
</dbReference>
<feature type="region of interest" description="Disordered" evidence="4">
    <location>
        <begin position="195"/>
        <end position="216"/>
    </location>
</feature>
<feature type="domain" description="RRM" evidence="5">
    <location>
        <begin position="221"/>
        <end position="299"/>
    </location>
</feature>
<dbReference type="OrthoDB" id="6730379at2759"/>
<dbReference type="Gene3D" id="3.30.70.330">
    <property type="match status" value="2"/>
</dbReference>
<accession>A0A8K0X243</accession>
<dbReference type="GO" id="GO:0003723">
    <property type="term" value="F:RNA binding"/>
    <property type="evidence" value="ECO:0007669"/>
    <property type="project" value="UniProtKB-UniRule"/>
</dbReference>
<dbReference type="InterPro" id="IPR000504">
    <property type="entry name" value="RRM_dom"/>
</dbReference>
<proteinExistence type="predicted"/>
<dbReference type="InterPro" id="IPR035979">
    <property type="entry name" value="RBD_domain_sf"/>
</dbReference>
<evidence type="ECO:0000313" key="7">
    <source>
        <dbReference type="Proteomes" id="UP000813385"/>
    </source>
</evidence>
<protein>
    <recommendedName>
        <fullName evidence="5">RRM domain-containing protein</fullName>
    </recommendedName>
</protein>
<gene>
    <name evidence="6" type="ORF">B0T11DRAFT_286255</name>
</gene>
<feature type="compositionally biased region" description="Basic and acidic residues" evidence="4">
    <location>
        <begin position="312"/>
        <end position="321"/>
    </location>
</feature>
<evidence type="ECO:0000256" key="2">
    <source>
        <dbReference type="ARBA" id="ARBA00022884"/>
    </source>
</evidence>
<dbReference type="AlphaFoldDB" id="A0A8K0X243"/>
<dbReference type="SMART" id="SM00360">
    <property type="entry name" value="RRM"/>
    <property type="match status" value="2"/>
</dbReference>
<dbReference type="EMBL" id="JAGPXD010000004">
    <property type="protein sequence ID" value="KAH7359388.1"/>
    <property type="molecule type" value="Genomic_DNA"/>
</dbReference>
<dbReference type="Proteomes" id="UP000813385">
    <property type="component" value="Unassembled WGS sequence"/>
</dbReference>
<name>A0A8K0X243_9PEZI</name>
<dbReference type="InterPro" id="IPR012677">
    <property type="entry name" value="Nucleotide-bd_a/b_plait_sf"/>
</dbReference>
<dbReference type="SUPFAM" id="SSF54928">
    <property type="entry name" value="RNA-binding domain, RBD"/>
    <property type="match status" value="2"/>
</dbReference>
<dbReference type="PANTHER" id="PTHR23236">
    <property type="entry name" value="EUKARYOTIC TRANSLATION INITIATION FACTOR 4B/4H"/>
    <property type="match status" value="1"/>
</dbReference>
<feature type="region of interest" description="Disordered" evidence="4">
    <location>
        <begin position="295"/>
        <end position="321"/>
    </location>
</feature>
<evidence type="ECO:0000256" key="4">
    <source>
        <dbReference type="SAM" id="MobiDB-lite"/>
    </source>
</evidence>
<organism evidence="6 7">
    <name type="scientific">Plectosphaerella cucumerina</name>
    <dbReference type="NCBI Taxonomy" id="40658"/>
    <lineage>
        <taxon>Eukaryota</taxon>
        <taxon>Fungi</taxon>
        <taxon>Dikarya</taxon>
        <taxon>Ascomycota</taxon>
        <taxon>Pezizomycotina</taxon>
        <taxon>Sordariomycetes</taxon>
        <taxon>Hypocreomycetidae</taxon>
        <taxon>Glomerellales</taxon>
        <taxon>Plectosphaerellaceae</taxon>
        <taxon>Plectosphaerella</taxon>
    </lineage>
</organism>
<keyword evidence="2 3" id="KW-0694">RNA-binding</keyword>